<dbReference type="Proteomes" id="UP000594435">
    <property type="component" value="Plasmid pVN20-VB00237"/>
</dbReference>
<dbReference type="EMBL" id="CP065219">
    <property type="protein sequence ID" value="QPL56514.1"/>
    <property type="molecule type" value="Genomic_DNA"/>
</dbReference>
<dbReference type="AlphaFoldDB" id="A0AAJ4LXJ5"/>
<reference evidence="1 2" key="1">
    <citation type="submission" date="2020-11" db="EMBL/GenBank/DDBJ databases">
        <title>Complete and Circularized Genome Assembly of a human isolate of Vibrio navarrensis biotype pommerensis with MiSeq and MinION Sequence Data.</title>
        <authorList>
            <person name="Schwartz K."/>
            <person name="Borowiak M."/>
            <person name="Deneke C."/>
            <person name="Balau V."/>
            <person name="Metelmann C."/>
            <person name="Strauch E."/>
        </authorList>
    </citation>
    <scope>NUCLEOTIDE SEQUENCE [LARGE SCALE GENOMIC DNA]</scope>
    <source>
        <strain evidence="1 2">20-VB00237</strain>
        <plasmid evidence="1 2">pVN20-VB00237</plasmid>
    </source>
</reference>
<accession>A0AAJ4LXJ5</accession>
<keyword evidence="1" id="KW-0614">Plasmid</keyword>
<gene>
    <name evidence="1" type="ORF">I3X05_23730</name>
</gene>
<evidence type="ECO:0000313" key="2">
    <source>
        <dbReference type="Proteomes" id="UP000594435"/>
    </source>
</evidence>
<sequence length="29" mass="3111">MAFLVCGDFGGESGLRKAGLYGTHPLTRR</sequence>
<geneLocation type="plasmid" evidence="1 2">
    <name>pVN20-VB00237</name>
</geneLocation>
<protein>
    <submittedName>
        <fullName evidence="1">DUF3265 domain-containing protein</fullName>
    </submittedName>
</protein>
<evidence type="ECO:0000313" key="1">
    <source>
        <dbReference type="EMBL" id="QPL56514.1"/>
    </source>
</evidence>
<proteinExistence type="predicted"/>
<organism evidence="1 2">
    <name type="scientific">Vibrio navarrensis</name>
    <dbReference type="NCBI Taxonomy" id="29495"/>
    <lineage>
        <taxon>Bacteria</taxon>
        <taxon>Pseudomonadati</taxon>
        <taxon>Pseudomonadota</taxon>
        <taxon>Gammaproteobacteria</taxon>
        <taxon>Vibrionales</taxon>
        <taxon>Vibrionaceae</taxon>
        <taxon>Vibrio</taxon>
    </lineage>
</organism>
<name>A0AAJ4LXJ5_9VIBR</name>